<accession>A0A0F9M3J2</accession>
<dbReference type="AlphaFoldDB" id="A0A0F9M3J2"/>
<organism evidence="2">
    <name type="scientific">marine sediment metagenome</name>
    <dbReference type="NCBI Taxonomy" id="412755"/>
    <lineage>
        <taxon>unclassified sequences</taxon>
        <taxon>metagenomes</taxon>
        <taxon>ecological metagenomes</taxon>
    </lineage>
</organism>
<keyword evidence="1" id="KW-0812">Transmembrane</keyword>
<dbReference type="EMBL" id="LAZR01006206">
    <property type="protein sequence ID" value="KKM93931.1"/>
    <property type="molecule type" value="Genomic_DNA"/>
</dbReference>
<comment type="caution">
    <text evidence="2">The sequence shown here is derived from an EMBL/GenBank/DDBJ whole genome shotgun (WGS) entry which is preliminary data.</text>
</comment>
<proteinExistence type="predicted"/>
<evidence type="ECO:0000256" key="1">
    <source>
        <dbReference type="SAM" id="Phobius"/>
    </source>
</evidence>
<evidence type="ECO:0000313" key="2">
    <source>
        <dbReference type="EMBL" id="KKM93931.1"/>
    </source>
</evidence>
<protein>
    <submittedName>
        <fullName evidence="2">Uncharacterized protein</fullName>
    </submittedName>
</protein>
<keyword evidence="1" id="KW-0472">Membrane</keyword>
<name>A0A0F9M3J2_9ZZZZ</name>
<keyword evidence="1" id="KW-1133">Transmembrane helix</keyword>
<feature type="transmembrane region" description="Helical" evidence="1">
    <location>
        <begin position="34"/>
        <end position="52"/>
    </location>
</feature>
<sequence length="53" mass="6029">MNLLNLIWLVPAYLWLAVVAVGTLYTFAWLIHRYPGLILAYVAVVAILALLFR</sequence>
<feature type="transmembrane region" description="Helical" evidence="1">
    <location>
        <begin position="6"/>
        <end position="27"/>
    </location>
</feature>
<reference evidence="2" key="1">
    <citation type="journal article" date="2015" name="Nature">
        <title>Complex archaea that bridge the gap between prokaryotes and eukaryotes.</title>
        <authorList>
            <person name="Spang A."/>
            <person name="Saw J.H."/>
            <person name="Jorgensen S.L."/>
            <person name="Zaremba-Niedzwiedzka K."/>
            <person name="Martijn J."/>
            <person name="Lind A.E."/>
            <person name="van Eijk R."/>
            <person name="Schleper C."/>
            <person name="Guy L."/>
            <person name="Ettema T.J."/>
        </authorList>
    </citation>
    <scope>NUCLEOTIDE SEQUENCE</scope>
</reference>
<gene>
    <name evidence="2" type="ORF">LCGC14_1203390</name>
</gene>